<organism evidence="2 3">
    <name type="scientific">Symbiodinium microadriaticum</name>
    <name type="common">Dinoflagellate</name>
    <name type="synonym">Zooxanthella microadriatica</name>
    <dbReference type="NCBI Taxonomy" id="2951"/>
    <lineage>
        <taxon>Eukaryota</taxon>
        <taxon>Sar</taxon>
        <taxon>Alveolata</taxon>
        <taxon>Dinophyceae</taxon>
        <taxon>Suessiales</taxon>
        <taxon>Symbiodiniaceae</taxon>
        <taxon>Symbiodinium</taxon>
    </lineage>
</organism>
<dbReference type="OrthoDB" id="441612at2759"/>
<dbReference type="GO" id="GO:0001522">
    <property type="term" value="P:pseudouridine synthesis"/>
    <property type="evidence" value="ECO:0007669"/>
    <property type="project" value="InterPro"/>
</dbReference>
<proteinExistence type="predicted"/>
<evidence type="ECO:0000313" key="3">
    <source>
        <dbReference type="Proteomes" id="UP000186817"/>
    </source>
</evidence>
<evidence type="ECO:0000313" key="2">
    <source>
        <dbReference type="EMBL" id="OLQ01403.1"/>
    </source>
</evidence>
<evidence type="ECO:0000256" key="1">
    <source>
        <dbReference type="ARBA" id="ARBA00023235"/>
    </source>
</evidence>
<dbReference type="EMBL" id="LSRX01000293">
    <property type="protein sequence ID" value="OLQ01403.1"/>
    <property type="molecule type" value="Genomic_DNA"/>
</dbReference>
<dbReference type="GO" id="GO:0009982">
    <property type="term" value="F:pseudouridine synthase activity"/>
    <property type="evidence" value="ECO:0007669"/>
    <property type="project" value="InterPro"/>
</dbReference>
<dbReference type="InterPro" id="IPR050343">
    <property type="entry name" value="RsuA_PseudoU_synthase"/>
</dbReference>
<dbReference type="PANTHER" id="PTHR47683">
    <property type="entry name" value="PSEUDOURIDINE SYNTHASE FAMILY PROTEIN-RELATED"/>
    <property type="match status" value="1"/>
</dbReference>
<dbReference type="SUPFAM" id="SSF55120">
    <property type="entry name" value="Pseudouridine synthase"/>
    <property type="match status" value="1"/>
</dbReference>
<dbReference type="Gene3D" id="3.30.70.580">
    <property type="entry name" value="Pseudouridine synthase I, catalytic domain, N-terminal subdomain"/>
    <property type="match status" value="1"/>
</dbReference>
<dbReference type="AlphaFoldDB" id="A0A1Q9E1W5"/>
<accession>A0A1Q9E1W5</accession>
<dbReference type="Proteomes" id="UP000186817">
    <property type="component" value="Unassembled WGS sequence"/>
</dbReference>
<dbReference type="InterPro" id="IPR020094">
    <property type="entry name" value="TruA/RsuA/RluB/E/F_N"/>
</dbReference>
<protein>
    <submittedName>
        <fullName evidence="2">Putative RNA pseudouridine synthase</fullName>
    </submittedName>
</protein>
<sequence>MAPVEPASAVPLLRRILAAPLGHLMETPARDPSRERLFLPQVPDFALRLVEDGRVAVDGQREFDPVALVSRGAEVLVLGEDGQDVAVDAPSDAYLKFFKPRGVVTSHNEKSSQRPVIASRWDQRLALARKVLISLLDVVFDPDRDSEGLLLLTTDGHFTHFVTAPDKSFEKEYVALTCCAKVEGVELSDGFVAARAASSKGHKEFKDKIWGAWETQAKAVRAEVMAFDGRFARLRIVVMEDVAGLWLLLHPGMQLLRVRTCGIGAAALLPASLEDDCYARGRIFIRRTQHKEHSVLEASAEALCKATEGEDLVRVFHRSMVVLEIGFVPWKATLLGTFFGVDKALKGNILGRMLELPGRAVHQRRVVAKEMSGDVDEGAEYFTTMHPFEAGV</sequence>
<dbReference type="PANTHER" id="PTHR47683:SF2">
    <property type="entry name" value="RNA-BINDING S4 DOMAIN-CONTAINING PROTEIN"/>
    <property type="match status" value="1"/>
</dbReference>
<comment type="caution">
    <text evidence="2">The sequence shown here is derived from an EMBL/GenBank/DDBJ whole genome shotgun (WGS) entry which is preliminary data.</text>
</comment>
<keyword evidence="1" id="KW-0413">Isomerase</keyword>
<dbReference type="GO" id="GO:0003723">
    <property type="term" value="F:RNA binding"/>
    <property type="evidence" value="ECO:0007669"/>
    <property type="project" value="InterPro"/>
</dbReference>
<reference evidence="2 3" key="1">
    <citation type="submission" date="2016-02" db="EMBL/GenBank/DDBJ databases">
        <title>Genome analysis of coral dinoflagellate symbionts highlights evolutionary adaptations to a symbiotic lifestyle.</title>
        <authorList>
            <person name="Aranda M."/>
            <person name="Li Y."/>
            <person name="Liew Y.J."/>
            <person name="Baumgarten S."/>
            <person name="Simakov O."/>
            <person name="Wilson M."/>
            <person name="Piel J."/>
            <person name="Ashoor H."/>
            <person name="Bougouffa S."/>
            <person name="Bajic V.B."/>
            <person name="Ryu T."/>
            <person name="Ravasi T."/>
            <person name="Bayer T."/>
            <person name="Micklem G."/>
            <person name="Kim H."/>
            <person name="Bhak J."/>
            <person name="Lajeunesse T.C."/>
            <person name="Voolstra C.R."/>
        </authorList>
    </citation>
    <scope>NUCLEOTIDE SEQUENCE [LARGE SCALE GENOMIC DNA]</scope>
    <source>
        <strain evidence="2 3">CCMP2467</strain>
    </source>
</reference>
<gene>
    <name evidence="2" type="ORF">AK812_SmicGene15870</name>
</gene>
<keyword evidence="3" id="KW-1185">Reference proteome</keyword>
<name>A0A1Q9E1W5_SYMMI</name>
<dbReference type="InterPro" id="IPR020103">
    <property type="entry name" value="PsdUridine_synth_cat_dom_sf"/>
</dbReference>